<protein>
    <recommendedName>
        <fullName evidence="5">EF-hand domain-containing protein</fullName>
    </recommendedName>
</protein>
<name>A0A1F5KH24_9BACT</name>
<dbReference type="PROSITE" id="PS00018">
    <property type="entry name" value="EF_HAND_1"/>
    <property type="match status" value="1"/>
</dbReference>
<accession>A0A1F5KH24</accession>
<dbReference type="EMBL" id="MFDD01000014">
    <property type="protein sequence ID" value="OGE40134.1"/>
    <property type="molecule type" value="Genomic_DNA"/>
</dbReference>
<keyword evidence="2" id="KW-0472">Membrane</keyword>
<evidence type="ECO:0000256" key="2">
    <source>
        <dbReference type="SAM" id="Phobius"/>
    </source>
</evidence>
<proteinExistence type="predicted"/>
<dbReference type="InterPro" id="IPR043993">
    <property type="entry name" value="T4SS_pilin"/>
</dbReference>
<dbReference type="Proteomes" id="UP000177328">
    <property type="component" value="Unassembled WGS sequence"/>
</dbReference>
<comment type="caution">
    <text evidence="3">The sequence shown here is derived from an EMBL/GenBank/DDBJ whole genome shotgun (WGS) entry which is preliminary data.</text>
</comment>
<keyword evidence="2" id="KW-1133">Transmembrane helix</keyword>
<evidence type="ECO:0008006" key="5">
    <source>
        <dbReference type="Google" id="ProtNLM"/>
    </source>
</evidence>
<dbReference type="AlphaFoldDB" id="A0A1F5KH24"/>
<dbReference type="InterPro" id="IPR018247">
    <property type="entry name" value="EF_Hand_1_Ca_BS"/>
</dbReference>
<sequence>MPRVLIVVLLLLISFLILPLSVTPVQASLDSYNNVTSTLNCPKIQIVNGDPDTGDLIEGRAPLTYNKSLPENQRRIQFFILVKSMDLGVSYDIVFEEFGDVSIRGAKPVAQSSDFGTGEKVALLYFPDNSPNKGQQVSLLVDMSSFSAKSLFSSGSGSGKKHFFSIYRKVNGTQVGGRYCEGWYNIIQDSSQNVNTCKLEFDPKSLNENTSVHITGGTILPYNLSIDFRGGGIDYPGYQLHFKGPGGFDKTHGLDQNKDGSLDPQDLAILPSGEYTWFLQKGKRATTEQLSYEYADIPVCSGKLTIASEKEVKAGGAGSSETLSEADGTGGGIDPTTGERTTGSELTGEASKFGGKACVPGLNQCAASAGKKCLTSSGVPDDAGDGILTALGCIPTQPQPLIKAFLRFSAGAGGGIALLLMIFGSFRMITSAGNPETVKKGQDQFSSAIIGLLFVIFSVLLLQIIGVDILNLPGFTR</sequence>
<evidence type="ECO:0000313" key="4">
    <source>
        <dbReference type="Proteomes" id="UP000177328"/>
    </source>
</evidence>
<evidence type="ECO:0000256" key="1">
    <source>
        <dbReference type="SAM" id="MobiDB-lite"/>
    </source>
</evidence>
<organism evidence="3 4">
    <name type="scientific">Candidatus Daviesbacteria bacterium RIFCSPHIGHO2_02_FULL_43_12</name>
    <dbReference type="NCBI Taxonomy" id="1797776"/>
    <lineage>
        <taxon>Bacteria</taxon>
        <taxon>Candidatus Daviesiibacteriota</taxon>
    </lineage>
</organism>
<gene>
    <name evidence="3" type="ORF">A3D25_05025</name>
</gene>
<keyword evidence="2" id="KW-0812">Transmembrane</keyword>
<feature type="region of interest" description="Disordered" evidence="1">
    <location>
        <begin position="314"/>
        <end position="347"/>
    </location>
</feature>
<feature type="transmembrane region" description="Helical" evidence="2">
    <location>
        <begin position="404"/>
        <end position="424"/>
    </location>
</feature>
<evidence type="ECO:0000313" key="3">
    <source>
        <dbReference type="EMBL" id="OGE40134.1"/>
    </source>
</evidence>
<dbReference type="Pfam" id="PF18895">
    <property type="entry name" value="T4SS_pilin"/>
    <property type="match status" value="1"/>
</dbReference>
<feature type="transmembrane region" description="Helical" evidence="2">
    <location>
        <begin position="445"/>
        <end position="465"/>
    </location>
</feature>
<reference evidence="3 4" key="1">
    <citation type="journal article" date="2016" name="Nat. Commun.">
        <title>Thousands of microbial genomes shed light on interconnected biogeochemical processes in an aquifer system.</title>
        <authorList>
            <person name="Anantharaman K."/>
            <person name="Brown C.T."/>
            <person name="Hug L.A."/>
            <person name="Sharon I."/>
            <person name="Castelle C.J."/>
            <person name="Probst A.J."/>
            <person name="Thomas B.C."/>
            <person name="Singh A."/>
            <person name="Wilkins M.J."/>
            <person name="Karaoz U."/>
            <person name="Brodie E.L."/>
            <person name="Williams K.H."/>
            <person name="Hubbard S.S."/>
            <person name="Banfield J.F."/>
        </authorList>
    </citation>
    <scope>NUCLEOTIDE SEQUENCE [LARGE SCALE GENOMIC DNA]</scope>
</reference>